<dbReference type="EMBL" id="AWWV01011553">
    <property type="protein sequence ID" value="OMO71706.1"/>
    <property type="molecule type" value="Genomic_DNA"/>
</dbReference>
<reference evidence="2 3" key="1">
    <citation type="submission" date="2013-09" db="EMBL/GenBank/DDBJ databases">
        <title>Corchorus capsularis genome sequencing.</title>
        <authorList>
            <person name="Alam M."/>
            <person name="Haque M.S."/>
            <person name="Islam M.S."/>
            <person name="Emdad E.M."/>
            <person name="Islam M.M."/>
            <person name="Ahmed B."/>
            <person name="Halim A."/>
            <person name="Hossen Q.M.M."/>
            <person name="Hossain M.Z."/>
            <person name="Ahmed R."/>
            <person name="Khan M.M."/>
            <person name="Islam R."/>
            <person name="Rashid M.M."/>
            <person name="Khan S.A."/>
            <person name="Rahman M.S."/>
            <person name="Alam M."/>
        </authorList>
    </citation>
    <scope>NUCLEOTIDE SEQUENCE [LARGE SCALE GENOMIC DNA]</scope>
    <source>
        <strain evidence="3">cv. CVL-1</strain>
        <tissue evidence="2">Whole seedling</tissue>
    </source>
</reference>
<name>A0A1R3HMT8_COCAP</name>
<accession>A0A1R3HMT8</accession>
<dbReference type="Proteomes" id="UP000188268">
    <property type="component" value="Unassembled WGS sequence"/>
</dbReference>
<feature type="compositionally biased region" description="Polar residues" evidence="1">
    <location>
        <begin position="1"/>
        <end position="19"/>
    </location>
</feature>
<evidence type="ECO:0000256" key="1">
    <source>
        <dbReference type="SAM" id="MobiDB-lite"/>
    </source>
</evidence>
<comment type="caution">
    <text evidence="2">The sequence shown here is derived from an EMBL/GenBank/DDBJ whole genome shotgun (WGS) entry which is preliminary data.</text>
</comment>
<dbReference type="AlphaFoldDB" id="A0A1R3HMT8"/>
<protein>
    <submittedName>
        <fullName evidence="2">Uncharacterized protein</fullName>
    </submittedName>
</protein>
<proteinExistence type="predicted"/>
<dbReference type="Gramene" id="OMO71706">
    <property type="protein sequence ID" value="OMO71706"/>
    <property type="gene ID" value="CCACVL1_18095"/>
</dbReference>
<evidence type="ECO:0000313" key="2">
    <source>
        <dbReference type="EMBL" id="OMO71706.1"/>
    </source>
</evidence>
<organism evidence="2 3">
    <name type="scientific">Corchorus capsularis</name>
    <name type="common">Jute</name>
    <dbReference type="NCBI Taxonomy" id="210143"/>
    <lineage>
        <taxon>Eukaryota</taxon>
        <taxon>Viridiplantae</taxon>
        <taxon>Streptophyta</taxon>
        <taxon>Embryophyta</taxon>
        <taxon>Tracheophyta</taxon>
        <taxon>Spermatophyta</taxon>
        <taxon>Magnoliopsida</taxon>
        <taxon>eudicotyledons</taxon>
        <taxon>Gunneridae</taxon>
        <taxon>Pentapetalae</taxon>
        <taxon>rosids</taxon>
        <taxon>malvids</taxon>
        <taxon>Malvales</taxon>
        <taxon>Malvaceae</taxon>
        <taxon>Grewioideae</taxon>
        <taxon>Apeibeae</taxon>
        <taxon>Corchorus</taxon>
    </lineage>
</organism>
<feature type="region of interest" description="Disordered" evidence="1">
    <location>
        <begin position="1"/>
        <end position="22"/>
    </location>
</feature>
<keyword evidence="3" id="KW-1185">Reference proteome</keyword>
<sequence>MSNNTITRTSERSIGSNLKNPIRRRLPTPALCCLVMDGTCKDTIWLTNFLATATVPSGKELT</sequence>
<evidence type="ECO:0000313" key="3">
    <source>
        <dbReference type="Proteomes" id="UP000188268"/>
    </source>
</evidence>
<gene>
    <name evidence="2" type="ORF">CCACVL1_18095</name>
</gene>